<evidence type="ECO:0000256" key="1">
    <source>
        <dbReference type="ARBA" id="ARBA00022723"/>
    </source>
</evidence>
<sequence>MTKLSIKCLQTHILITEPIFTISRFGKPVIERGMYRYNRNNRSIGPRGFWTCTRNSKGCRATITTFDNVIIKENNTHNHF</sequence>
<gene>
    <name evidence="5" type="ORF">LSINAPIS_LOCUS3508</name>
</gene>
<evidence type="ECO:0000313" key="6">
    <source>
        <dbReference type="Proteomes" id="UP000324832"/>
    </source>
</evidence>
<keyword evidence="3" id="KW-0862">Zinc</keyword>
<organism evidence="5 6">
    <name type="scientific">Leptidea sinapis</name>
    <dbReference type="NCBI Taxonomy" id="189913"/>
    <lineage>
        <taxon>Eukaryota</taxon>
        <taxon>Metazoa</taxon>
        <taxon>Ecdysozoa</taxon>
        <taxon>Arthropoda</taxon>
        <taxon>Hexapoda</taxon>
        <taxon>Insecta</taxon>
        <taxon>Pterygota</taxon>
        <taxon>Neoptera</taxon>
        <taxon>Endopterygota</taxon>
        <taxon>Lepidoptera</taxon>
        <taxon>Glossata</taxon>
        <taxon>Ditrysia</taxon>
        <taxon>Papilionoidea</taxon>
        <taxon>Pieridae</taxon>
        <taxon>Dismorphiinae</taxon>
        <taxon>Leptidea</taxon>
    </lineage>
</organism>
<feature type="domain" description="FLYWCH-type" evidence="4">
    <location>
        <begin position="20"/>
        <end position="79"/>
    </location>
</feature>
<dbReference type="InterPro" id="IPR007588">
    <property type="entry name" value="Znf_FLYWCH"/>
</dbReference>
<evidence type="ECO:0000256" key="3">
    <source>
        <dbReference type="ARBA" id="ARBA00022833"/>
    </source>
</evidence>
<dbReference type="Proteomes" id="UP000324832">
    <property type="component" value="Unassembled WGS sequence"/>
</dbReference>
<reference evidence="5 6" key="1">
    <citation type="submission" date="2017-07" db="EMBL/GenBank/DDBJ databases">
        <authorList>
            <person name="Talla V."/>
            <person name="Backstrom N."/>
        </authorList>
    </citation>
    <scope>NUCLEOTIDE SEQUENCE [LARGE SCALE GENOMIC DNA]</scope>
</reference>
<dbReference type="Pfam" id="PF04500">
    <property type="entry name" value="FLYWCH"/>
    <property type="match status" value="1"/>
</dbReference>
<evidence type="ECO:0000256" key="2">
    <source>
        <dbReference type="ARBA" id="ARBA00022771"/>
    </source>
</evidence>
<dbReference type="AlphaFoldDB" id="A0A5E4PXB1"/>
<dbReference type="EMBL" id="FZQP02000837">
    <property type="protein sequence ID" value="VVC90641.1"/>
    <property type="molecule type" value="Genomic_DNA"/>
</dbReference>
<keyword evidence="2" id="KW-0863">Zinc-finger</keyword>
<evidence type="ECO:0000313" key="5">
    <source>
        <dbReference type="EMBL" id="VVC90641.1"/>
    </source>
</evidence>
<proteinExistence type="predicted"/>
<name>A0A5E4PXB1_9NEOP</name>
<keyword evidence="1" id="KW-0479">Metal-binding</keyword>
<accession>A0A5E4PXB1</accession>
<dbReference type="GO" id="GO:0008270">
    <property type="term" value="F:zinc ion binding"/>
    <property type="evidence" value="ECO:0007669"/>
    <property type="project" value="UniProtKB-KW"/>
</dbReference>
<keyword evidence="6" id="KW-1185">Reference proteome</keyword>
<protein>
    <recommendedName>
        <fullName evidence="4">FLYWCH-type domain-containing protein</fullName>
    </recommendedName>
</protein>
<evidence type="ECO:0000259" key="4">
    <source>
        <dbReference type="Pfam" id="PF04500"/>
    </source>
</evidence>
<dbReference type="Gene3D" id="2.20.25.240">
    <property type="match status" value="1"/>
</dbReference>